<evidence type="ECO:0000256" key="1">
    <source>
        <dbReference type="SAM" id="MobiDB-lite"/>
    </source>
</evidence>
<keyword evidence="5" id="KW-0012">Acyltransferase</keyword>
<keyword evidence="2" id="KW-1133">Transmembrane helix</keyword>
<sequence>MVESIGPAPHPIAALNTITTPTSTPAPGRSATTRWRTDLEGLRVVAILLVAGYHVWGDRVSGGVDVFLMLSGFLVGGGLWRGFARGDGVRLRTYLVKHARRLLPASVTVLLVTLAAVTVILPVTRWRAGAEQTLASLLYVENWWLATTGQEYGSANPDQSPWQHFWSLSVQGQLFVAVPLLMLLTWWCVRRLAPSRRLRILALVVALTTLASFVFALVLTAIDQPVAYVHTLARAWEFLLGMVLAMALTRWNPRGPALQVLGWVGLAALLLTGLLVDGGSTFPGPATLLPVGAAVAVVVAGAASPRSALPRMLGVRPLAYAGRYAYAFYLWHWPVLVLTVAVRERSVGWLAGACVLLLSAVLAVLTHHLVEEPLRTGASVRDSVPARWRRLLADRRPGGARRALPPRPSPVARRATAISAAVLVLALPLTWLARVEVLRSEIDLTQLADVDTYPGALSVTEPEVFAEFPDVPFIPAVEAIPDTQVFADGCVTGEGDATLRQCAYGDLTSPTTVALVGGSHSEQWFAAMVRVAEALGMRLVPYLKVGCPFMASSQAPTSDCARWLDDLTDELLATGPEYIVTTSTRPAGDGEDYVPPAYLEAFDAIPTSSHIVAIRDTPWFDFSMSDCVASVTDTAMCDVLLYDRISVEDPTLDLYPDGVEFVDMNDVICPQGLCSAVQGNRLVFSDDNHMTAVYVETLSYELERRFSVAMALRQDGG</sequence>
<dbReference type="GO" id="GO:0016747">
    <property type="term" value="F:acyltransferase activity, transferring groups other than amino-acyl groups"/>
    <property type="evidence" value="ECO:0007669"/>
    <property type="project" value="InterPro"/>
</dbReference>
<feature type="transmembrane region" description="Helical" evidence="2">
    <location>
        <begin position="102"/>
        <end position="123"/>
    </location>
</feature>
<dbReference type="Pfam" id="PF19040">
    <property type="entry name" value="SGNH"/>
    <property type="match status" value="1"/>
</dbReference>
<keyword evidence="2" id="KW-0472">Membrane</keyword>
<dbReference type="PANTHER" id="PTHR23028">
    <property type="entry name" value="ACETYLTRANSFERASE"/>
    <property type="match status" value="1"/>
</dbReference>
<keyword evidence="2" id="KW-0812">Transmembrane</keyword>
<dbReference type="EMBL" id="BSUM01000001">
    <property type="protein sequence ID" value="GMA30612.1"/>
    <property type="molecule type" value="Genomic_DNA"/>
</dbReference>
<organism evidence="5 6">
    <name type="scientific">Litorihabitans aurantiacus</name>
    <dbReference type="NCBI Taxonomy" id="1930061"/>
    <lineage>
        <taxon>Bacteria</taxon>
        <taxon>Bacillati</taxon>
        <taxon>Actinomycetota</taxon>
        <taxon>Actinomycetes</taxon>
        <taxon>Micrococcales</taxon>
        <taxon>Beutenbergiaceae</taxon>
        <taxon>Litorihabitans</taxon>
    </lineage>
</organism>
<dbReference type="InterPro" id="IPR050879">
    <property type="entry name" value="Acyltransferase_3"/>
</dbReference>
<dbReference type="InterPro" id="IPR002656">
    <property type="entry name" value="Acyl_transf_3_dom"/>
</dbReference>
<dbReference type="Pfam" id="PF01757">
    <property type="entry name" value="Acyl_transf_3"/>
    <property type="match status" value="1"/>
</dbReference>
<feature type="transmembrane region" description="Helical" evidence="2">
    <location>
        <begin position="228"/>
        <end position="248"/>
    </location>
</feature>
<feature type="transmembrane region" description="Helical" evidence="2">
    <location>
        <begin position="39"/>
        <end position="56"/>
    </location>
</feature>
<proteinExistence type="predicted"/>
<dbReference type="AlphaFoldDB" id="A0AA37UU79"/>
<dbReference type="InterPro" id="IPR043968">
    <property type="entry name" value="SGNH"/>
</dbReference>
<accession>A0AA37UU79</accession>
<feature type="transmembrane region" description="Helical" evidence="2">
    <location>
        <begin position="260"/>
        <end position="276"/>
    </location>
</feature>
<feature type="transmembrane region" description="Helical" evidence="2">
    <location>
        <begin position="347"/>
        <end position="365"/>
    </location>
</feature>
<reference evidence="5" key="1">
    <citation type="journal article" date="2014" name="Int. J. Syst. Evol. Microbiol.">
        <title>Complete genome sequence of Corynebacterium casei LMG S-19264T (=DSM 44701T), isolated from a smear-ripened cheese.</title>
        <authorList>
            <consortium name="US DOE Joint Genome Institute (JGI-PGF)"/>
            <person name="Walter F."/>
            <person name="Albersmeier A."/>
            <person name="Kalinowski J."/>
            <person name="Ruckert C."/>
        </authorList>
    </citation>
    <scope>NUCLEOTIDE SEQUENCE</scope>
    <source>
        <strain evidence="5">NBRC 112290</strain>
    </source>
</reference>
<evidence type="ECO:0000259" key="3">
    <source>
        <dbReference type="Pfam" id="PF01757"/>
    </source>
</evidence>
<protein>
    <submittedName>
        <fullName evidence="5">Acyltransferase</fullName>
    </submittedName>
</protein>
<feature type="transmembrane region" description="Helical" evidence="2">
    <location>
        <begin position="201"/>
        <end position="222"/>
    </location>
</feature>
<name>A0AA37UU79_9MICO</name>
<evidence type="ECO:0000259" key="4">
    <source>
        <dbReference type="Pfam" id="PF19040"/>
    </source>
</evidence>
<dbReference type="Proteomes" id="UP001157161">
    <property type="component" value="Unassembled WGS sequence"/>
</dbReference>
<feature type="region of interest" description="Disordered" evidence="1">
    <location>
        <begin position="1"/>
        <end position="32"/>
    </location>
</feature>
<gene>
    <name evidence="5" type="ORF">GCM10025875_06040</name>
</gene>
<feature type="compositionally biased region" description="Polar residues" evidence="1">
    <location>
        <begin position="16"/>
        <end position="32"/>
    </location>
</feature>
<comment type="caution">
    <text evidence="5">The sequence shown here is derived from an EMBL/GenBank/DDBJ whole genome shotgun (WGS) entry which is preliminary data.</text>
</comment>
<evidence type="ECO:0000313" key="5">
    <source>
        <dbReference type="EMBL" id="GMA30612.1"/>
    </source>
</evidence>
<feature type="transmembrane region" description="Helical" evidence="2">
    <location>
        <begin position="324"/>
        <end position="341"/>
    </location>
</feature>
<keyword evidence="6" id="KW-1185">Reference proteome</keyword>
<feature type="transmembrane region" description="Helical" evidence="2">
    <location>
        <begin position="170"/>
        <end position="189"/>
    </location>
</feature>
<reference evidence="5" key="2">
    <citation type="submission" date="2023-02" db="EMBL/GenBank/DDBJ databases">
        <authorList>
            <person name="Sun Q."/>
            <person name="Mori K."/>
        </authorList>
    </citation>
    <scope>NUCLEOTIDE SEQUENCE</scope>
    <source>
        <strain evidence="5">NBRC 112290</strain>
    </source>
</reference>
<dbReference type="PANTHER" id="PTHR23028:SF53">
    <property type="entry name" value="ACYL_TRANSF_3 DOMAIN-CONTAINING PROTEIN"/>
    <property type="match status" value="1"/>
</dbReference>
<keyword evidence="5" id="KW-0808">Transferase</keyword>
<evidence type="ECO:0000256" key="2">
    <source>
        <dbReference type="SAM" id="Phobius"/>
    </source>
</evidence>
<feature type="domain" description="Acyltransferase 3" evidence="3">
    <location>
        <begin position="38"/>
        <end position="366"/>
    </location>
</feature>
<evidence type="ECO:0000313" key="6">
    <source>
        <dbReference type="Proteomes" id="UP001157161"/>
    </source>
</evidence>
<feature type="domain" description="SGNH" evidence="4">
    <location>
        <begin position="490"/>
        <end position="699"/>
    </location>
</feature>
<dbReference type="GO" id="GO:0009103">
    <property type="term" value="P:lipopolysaccharide biosynthetic process"/>
    <property type="evidence" value="ECO:0007669"/>
    <property type="project" value="TreeGrafter"/>
</dbReference>
<dbReference type="GO" id="GO:0016020">
    <property type="term" value="C:membrane"/>
    <property type="evidence" value="ECO:0007669"/>
    <property type="project" value="TreeGrafter"/>
</dbReference>
<feature type="transmembrane region" description="Helical" evidence="2">
    <location>
        <begin position="62"/>
        <end position="81"/>
    </location>
</feature>